<evidence type="ECO:0000313" key="5">
    <source>
        <dbReference type="RefSeq" id="XP_052115686.1"/>
    </source>
</evidence>
<feature type="region of interest" description="Disordered" evidence="1">
    <location>
        <begin position="367"/>
        <end position="410"/>
    </location>
</feature>
<feature type="compositionally biased region" description="Low complexity" evidence="1">
    <location>
        <begin position="367"/>
        <end position="408"/>
    </location>
</feature>
<organism evidence="2 4">
    <name type="scientific">Arachis duranensis</name>
    <name type="common">Wild peanut</name>
    <dbReference type="NCBI Taxonomy" id="130453"/>
    <lineage>
        <taxon>Eukaryota</taxon>
        <taxon>Viridiplantae</taxon>
        <taxon>Streptophyta</taxon>
        <taxon>Embryophyta</taxon>
        <taxon>Tracheophyta</taxon>
        <taxon>Spermatophyta</taxon>
        <taxon>Magnoliopsida</taxon>
        <taxon>eudicotyledons</taxon>
        <taxon>Gunneridae</taxon>
        <taxon>Pentapetalae</taxon>
        <taxon>rosids</taxon>
        <taxon>fabids</taxon>
        <taxon>Fabales</taxon>
        <taxon>Fabaceae</taxon>
        <taxon>Papilionoideae</taxon>
        <taxon>50 kb inversion clade</taxon>
        <taxon>dalbergioids sensu lato</taxon>
        <taxon>Dalbergieae</taxon>
        <taxon>Pterocarpus clade</taxon>
        <taxon>Arachis</taxon>
    </lineage>
</organism>
<dbReference type="AlphaFoldDB" id="A0A9C6TFM9"/>
<dbReference type="RefSeq" id="XP_052115686.1">
    <property type="nucleotide sequence ID" value="XM_052259726.1"/>
</dbReference>
<dbReference type="Proteomes" id="UP000515211">
    <property type="component" value="Chromosome 1"/>
</dbReference>
<accession>A0A9C6TFM9</accession>
<gene>
    <name evidence="3 4 5 6" type="primary">LOC107469712</name>
</gene>
<evidence type="ECO:0000313" key="3">
    <source>
        <dbReference type="RefSeq" id="XP_052115677.1"/>
    </source>
</evidence>
<evidence type="ECO:0000313" key="4">
    <source>
        <dbReference type="RefSeq" id="XP_052115680.1"/>
    </source>
</evidence>
<evidence type="ECO:0000313" key="2">
    <source>
        <dbReference type="Proteomes" id="UP000515211"/>
    </source>
</evidence>
<protein>
    <submittedName>
        <fullName evidence="3 4">Uncharacterized protein LOC107469712</fullName>
    </submittedName>
</protein>
<reference evidence="3 4" key="2">
    <citation type="submission" date="2025-04" db="UniProtKB">
        <authorList>
            <consortium name="RefSeq"/>
        </authorList>
    </citation>
    <scope>IDENTIFICATION</scope>
    <source>
        <tissue evidence="3 4">Whole plant</tissue>
    </source>
</reference>
<evidence type="ECO:0000256" key="1">
    <source>
        <dbReference type="SAM" id="MobiDB-lite"/>
    </source>
</evidence>
<dbReference type="RefSeq" id="XP_052115677.1">
    <property type="nucleotide sequence ID" value="XM_052259717.1"/>
</dbReference>
<sequence>MALGLRSLLRAREQGPFFYHYEGAQDGDGNIRARSGYSDRYELPLPHSVSVRQYSEDYDLTKLKNWYNRQVLFNYYDGNLFLRMHYLHLSKKRVVSDSFEYDLSSWLMHKKDTAPYSDANTWWAAIRREFILIFKPVFEGLKILHLREEYHGNLDSESCIKIICKNGNVTRGILTNMEEKVGSKSTLRERDAQHLREIIEKVITFPFIGTSESSEEVRELCLQQLGAYSCQTDLMIKWSLDPVLFWDTRRRIQFLEAVDWLYHRNVPQPSLVKSTHRYWTWDILCNDQVLVDVYFHEQQDRTVTPQKYSEKHNLIRFYRNCIHHADFGGNGQVNCPFEIHKLFLVHYDVFPPSIRTATDVLKFVASPKSSSSKSSKSSSSKSSSSKSSKASSSKSSSSKSSSSNSSPSFIEELRRSFAQQFIG</sequence>
<dbReference type="RefSeq" id="XP_052115680.1">
    <property type="nucleotide sequence ID" value="XM_052259720.1"/>
</dbReference>
<dbReference type="GeneID" id="107469712"/>
<evidence type="ECO:0000313" key="6">
    <source>
        <dbReference type="RefSeq" id="XP_052115688.1"/>
    </source>
</evidence>
<dbReference type="KEGG" id="adu:107469712"/>
<keyword evidence="2" id="KW-1185">Reference proteome</keyword>
<proteinExistence type="predicted"/>
<dbReference type="RefSeq" id="XP_052115688.1">
    <property type="nucleotide sequence ID" value="XM_052259728.1"/>
</dbReference>
<reference evidence="2" key="1">
    <citation type="journal article" date="2016" name="Nat. Genet.">
        <title>The genome sequences of Arachis duranensis and Arachis ipaensis, the diploid ancestors of cultivated peanut.</title>
        <authorList>
            <person name="Bertioli D.J."/>
            <person name="Cannon S.B."/>
            <person name="Froenicke L."/>
            <person name="Huang G."/>
            <person name="Farmer A.D."/>
            <person name="Cannon E.K."/>
            <person name="Liu X."/>
            <person name="Gao D."/>
            <person name="Clevenger J."/>
            <person name="Dash S."/>
            <person name="Ren L."/>
            <person name="Moretzsohn M.C."/>
            <person name="Shirasawa K."/>
            <person name="Huang W."/>
            <person name="Vidigal B."/>
            <person name="Abernathy B."/>
            <person name="Chu Y."/>
            <person name="Niederhuth C.E."/>
            <person name="Umale P."/>
            <person name="Araujo A.C."/>
            <person name="Kozik A."/>
            <person name="Kim K.D."/>
            <person name="Burow M.D."/>
            <person name="Varshney R.K."/>
            <person name="Wang X."/>
            <person name="Zhang X."/>
            <person name="Barkley N."/>
            <person name="Guimaraes P.M."/>
            <person name="Isobe S."/>
            <person name="Guo B."/>
            <person name="Liao B."/>
            <person name="Stalker H.T."/>
            <person name="Schmitz R.J."/>
            <person name="Scheffler B.E."/>
            <person name="Leal-Bertioli S.C."/>
            <person name="Xun X."/>
            <person name="Jackson S.A."/>
            <person name="Michelmore R."/>
            <person name="Ozias-Akins P."/>
        </authorList>
    </citation>
    <scope>NUCLEOTIDE SEQUENCE [LARGE SCALE GENOMIC DNA]</scope>
    <source>
        <strain evidence="2">cv. V14167</strain>
    </source>
</reference>
<name>A0A9C6TFM9_ARADU</name>